<evidence type="ECO:0000256" key="1">
    <source>
        <dbReference type="SAM" id="MobiDB-lite"/>
    </source>
</evidence>
<accession>A0ABP9FZ98</accession>
<keyword evidence="2" id="KW-1133">Transmembrane helix</keyword>
<proteinExistence type="predicted"/>
<keyword evidence="2" id="KW-0472">Membrane</keyword>
<name>A0ABP9FZ98_9MICC</name>
<evidence type="ECO:0000313" key="4">
    <source>
        <dbReference type="Proteomes" id="UP001500368"/>
    </source>
</evidence>
<feature type="transmembrane region" description="Helical" evidence="2">
    <location>
        <begin position="70"/>
        <end position="91"/>
    </location>
</feature>
<evidence type="ECO:0008006" key="5">
    <source>
        <dbReference type="Google" id="ProtNLM"/>
    </source>
</evidence>
<dbReference type="RefSeq" id="WP_345477805.1">
    <property type="nucleotide sequence ID" value="NZ_BAABLW010000007.1"/>
</dbReference>
<keyword evidence="4" id="KW-1185">Reference proteome</keyword>
<dbReference type="EMBL" id="BAABLW010000007">
    <property type="protein sequence ID" value="GAA4922478.1"/>
    <property type="molecule type" value="Genomic_DNA"/>
</dbReference>
<reference evidence="4" key="1">
    <citation type="journal article" date="2019" name="Int. J. Syst. Evol. Microbiol.">
        <title>The Global Catalogue of Microorganisms (GCM) 10K type strain sequencing project: providing services to taxonomists for standard genome sequencing and annotation.</title>
        <authorList>
            <consortium name="The Broad Institute Genomics Platform"/>
            <consortium name="The Broad Institute Genome Sequencing Center for Infectious Disease"/>
            <person name="Wu L."/>
            <person name="Ma J."/>
        </authorList>
    </citation>
    <scope>NUCLEOTIDE SEQUENCE [LARGE SCALE GENOMIC DNA]</scope>
    <source>
        <strain evidence="4">JCM 19129</strain>
    </source>
</reference>
<evidence type="ECO:0000256" key="2">
    <source>
        <dbReference type="SAM" id="Phobius"/>
    </source>
</evidence>
<comment type="caution">
    <text evidence="3">The sequence shown here is derived from an EMBL/GenBank/DDBJ whole genome shotgun (WGS) entry which is preliminary data.</text>
</comment>
<evidence type="ECO:0000313" key="3">
    <source>
        <dbReference type="EMBL" id="GAA4922478.1"/>
    </source>
</evidence>
<protein>
    <recommendedName>
        <fullName evidence="5">Tripartite tricarboxylate transporter TctB family protein</fullName>
    </recommendedName>
</protein>
<feature type="compositionally biased region" description="Basic and acidic residues" evidence="1">
    <location>
        <begin position="1"/>
        <end position="11"/>
    </location>
</feature>
<gene>
    <name evidence="3" type="ORF">GCM10025790_19270</name>
</gene>
<keyword evidence="2" id="KW-0812">Transmembrane</keyword>
<sequence length="131" mass="14042">MNKQRDEDSYYRRSGSQPVPGRPVPKNLGQSRGGGQRGPRDYHVDDAALEEIDDFRPPNPKNPLAGAKPAVVLGAFLTIAGILSLIIFPFLPVSFPGWTTAALIGVVFLGLLVLFLQMPSKRTGSGDGAQV</sequence>
<feature type="region of interest" description="Disordered" evidence="1">
    <location>
        <begin position="1"/>
        <end position="47"/>
    </location>
</feature>
<dbReference type="Proteomes" id="UP001500368">
    <property type="component" value="Unassembled WGS sequence"/>
</dbReference>
<organism evidence="3 4">
    <name type="scientific">Nesterenkonia rhizosphaerae</name>
    <dbReference type="NCBI Taxonomy" id="1348272"/>
    <lineage>
        <taxon>Bacteria</taxon>
        <taxon>Bacillati</taxon>
        <taxon>Actinomycetota</taxon>
        <taxon>Actinomycetes</taxon>
        <taxon>Micrococcales</taxon>
        <taxon>Micrococcaceae</taxon>
        <taxon>Nesterenkonia</taxon>
    </lineage>
</organism>
<feature type="transmembrane region" description="Helical" evidence="2">
    <location>
        <begin position="97"/>
        <end position="116"/>
    </location>
</feature>